<reference evidence="8" key="2">
    <citation type="submission" date="2025-08" db="UniProtKB">
        <authorList>
            <consortium name="Ensembl"/>
        </authorList>
    </citation>
    <scope>IDENTIFICATION</scope>
</reference>
<dbReference type="RefSeq" id="XP_029782370.1">
    <property type="nucleotide sequence ID" value="XM_029926510.1"/>
</dbReference>
<evidence type="ECO:0000256" key="3">
    <source>
        <dbReference type="ARBA" id="ARBA00022989"/>
    </source>
</evidence>
<dbReference type="PANTHER" id="PTHR22776">
    <property type="entry name" value="MARVEL-CONTAINING POTENTIAL LIPID RAFT-ASSOCIATED PROTEIN"/>
    <property type="match status" value="1"/>
</dbReference>
<protein>
    <submittedName>
        <fullName evidence="8">Chemokine like factor</fullName>
    </submittedName>
</protein>
<dbReference type="GeneID" id="115281183"/>
<dbReference type="CTD" id="51192"/>
<accession>A0A673VJ16</accession>
<gene>
    <name evidence="8" type="primary">CKLF</name>
</gene>
<reference evidence="8 9" key="1">
    <citation type="submission" date="2019-05" db="EMBL/GenBank/DDBJ databases">
        <title>A Chromosome-scale Meerkat (S. suricatta) Genome Assembly.</title>
        <authorList>
            <person name="Dudchenko O."/>
            <person name="Lieberman Aiden E."/>
            <person name="Tung J."/>
            <person name="Barreiro L.B."/>
            <person name="Clutton-Brock T.H."/>
        </authorList>
    </citation>
    <scope>NUCLEOTIDE SEQUENCE [LARGE SCALE GENOMIC DNA]</scope>
</reference>
<evidence type="ECO:0000256" key="6">
    <source>
        <dbReference type="SAM" id="Phobius"/>
    </source>
</evidence>
<reference evidence="8" key="3">
    <citation type="submission" date="2025-09" db="UniProtKB">
        <authorList>
            <consortium name="Ensembl"/>
        </authorList>
    </citation>
    <scope>IDENTIFICATION</scope>
</reference>
<comment type="subcellular location">
    <subcellularLocation>
        <location evidence="1">Membrane</location>
        <topology evidence="1">Multi-pass membrane protein</topology>
    </subcellularLocation>
</comment>
<keyword evidence="9" id="KW-1185">Reference proteome</keyword>
<proteinExistence type="predicted"/>
<feature type="transmembrane region" description="Helical" evidence="6">
    <location>
        <begin position="95"/>
        <end position="118"/>
    </location>
</feature>
<dbReference type="Proteomes" id="UP000472268">
    <property type="component" value="Chromosome 16"/>
</dbReference>
<dbReference type="PANTHER" id="PTHR22776:SF45">
    <property type="entry name" value="CHEMOKINE-LIKE FACTOR"/>
    <property type="match status" value="1"/>
</dbReference>
<keyword evidence="4 5" id="KW-0472">Membrane</keyword>
<keyword evidence="2 5" id="KW-0812">Transmembrane</keyword>
<evidence type="ECO:0000256" key="5">
    <source>
        <dbReference type="PROSITE-ProRule" id="PRU00581"/>
    </source>
</evidence>
<dbReference type="InterPro" id="IPR050578">
    <property type="entry name" value="MARVEL-CKLF_proteins"/>
</dbReference>
<feature type="transmembrane region" description="Helical" evidence="6">
    <location>
        <begin position="124"/>
        <end position="145"/>
    </location>
</feature>
<evidence type="ECO:0000313" key="8">
    <source>
        <dbReference type="Ensembl" id="ENSSSUP00005033772.1"/>
    </source>
</evidence>
<keyword evidence="3 6" id="KW-1133">Transmembrane helix</keyword>
<dbReference type="AlphaFoldDB" id="A0A673VJ16"/>
<evidence type="ECO:0000256" key="4">
    <source>
        <dbReference type="ARBA" id="ARBA00023136"/>
    </source>
</evidence>
<name>A0A673VJ16_SURSU</name>
<dbReference type="Ensembl" id="ENSSSUT00005038505.1">
    <property type="protein sequence ID" value="ENSSSUP00005033772.1"/>
    <property type="gene ID" value="ENSSSUG00005021723.1"/>
</dbReference>
<organism evidence="8 9">
    <name type="scientific">Suricata suricatta</name>
    <name type="common">Meerkat</name>
    <dbReference type="NCBI Taxonomy" id="37032"/>
    <lineage>
        <taxon>Eukaryota</taxon>
        <taxon>Metazoa</taxon>
        <taxon>Chordata</taxon>
        <taxon>Craniata</taxon>
        <taxon>Vertebrata</taxon>
        <taxon>Euteleostomi</taxon>
        <taxon>Mammalia</taxon>
        <taxon>Eutheria</taxon>
        <taxon>Laurasiatheria</taxon>
        <taxon>Carnivora</taxon>
        <taxon>Feliformia</taxon>
        <taxon>Herpestidae</taxon>
        <taxon>Suricata</taxon>
    </lineage>
</organism>
<dbReference type="OMA" id="CVLCIID"/>
<feature type="transmembrane region" description="Helical" evidence="6">
    <location>
        <begin position="63"/>
        <end position="83"/>
    </location>
</feature>
<sequence>MRRAEGLKERSAAAGSAASAMQTLPQKVSRFCFSVSGYVKMLRLALTVTPMTLFIIAQAPEPYIVITGFEVTVTFFFIILYMLRLDQLIDCLFWPLLDIINSVVTAIFMIIISVLALIPETTKFIVLGGVCGLLAAACCIADGALTYRKLQFNPSGPYQKKPIHDKT</sequence>
<evidence type="ECO:0000256" key="1">
    <source>
        <dbReference type="ARBA" id="ARBA00004141"/>
    </source>
</evidence>
<feature type="domain" description="MARVEL" evidence="7">
    <location>
        <begin position="31"/>
        <end position="151"/>
    </location>
</feature>
<evidence type="ECO:0000313" key="9">
    <source>
        <dbReference type="Proteomes" id="UP000472268"/>
    </source>
</evidence>
<evidence type="ECO:0000256" key="2">
    <source>
        <dbReference type="ARBA" id="ARBA00022692"/>
    </source>
</evidence>
<dbReference type="PROSITE" id="PS51225">
    <property type="entry name" value="MARVEL"/>
    <property type="match status" value="1"/>
</dbReference>
<dbReference type="OrthoDB" id="5976667at2759"/>
<evidence type="ECO:0000259" key="7">
    <source>
        <dbReference type="PROSITE" id="PS51225"/>
    </source>
</evidence>
<dbReference type="GO" id="GO:0016020">
    <property type="term" value="C:membrane"/>
    <property type="evidence" value="ECO:0007669"/>
    <property type="project" value="UniProtKB-SubCell"/>
</dbReference>
<dbReference type="InterPro" id="IPR008253">
    <property type="entry name" value="Marvel"/>
</dbReference>